<dbReference type="EMBL" id="JARK01001358">
    <property type="protein sequence ID" value="EYC20478.1"/>
    <property type="molecule type" value="Genomic_DNA"/>
</dbReference>
<comment type="caution">
    <text evidence="1">The sequence shown here is derived from an EMBL/GenBank/DDBJ whole genome shotgun (WGS) entry which is preliminary data.</text>
</comment>
<name>A0A016V171_9BILA</name>
<keyword evidence="2" id="KW-1185">Reference proteome</keyword>
<accession>A0A016V171</accession>
<organism evidence="1 2">
    <name type="scientific">Ancylostoma ceylanicum</name>
    <dbReference type="NCBI Taxonomy" id="53326"/>
    <lineage>
        <taxon>Eukaryota</taxon>
        <taxon>Metazoa</taxon>
        <taxon>Ecdysozoa</taxon>
        <taxon>Nematoda</taxon>
        <taxon>Chromadorea</taxon>
        <taxon>Rhabditida</taxon>
        <taxon>Rhabditina</taxon>
        <taxon>Rhabditomorpha</taxon>
        <taxon>Strongyloidea</taxon>
        <taxon>Ancylostomatidae</taxon>
        <taxon>Ancylostomatinae</taxon>
        <taxon>Ancylostoma</taxon>
    </lineage>
</organism>
<protein>
    <submittedName>
        <fullName evidence="1">Uncharacterized protein</fullName>
    </submittedName>
</protein>
<proteinExistence type="predicted"/>
<evidence type="ECO:0000313" key="2">
    <source>
        <dbReference type="Proteomes" id="UP000024635"/>
    </source>
</evidence>
<sequence>MGEAFERVLFDAANSDSTIQDEEYVDDNEKVDWDINYGNIEARRSPLVIEFAGANTYRTGILKQFL</sequence>
<dbReference type="Proteomes" id="UP000024635">
    <property type="component" value="Unassembled WGS sequence"/>
</dbReference>
<reference evidence="2" key="1">
    <citation type="journal article" date="2015" name="Nat. Genet.">
        <title>The genome and transcriptome of the zoonotic hookworm Ancylostoma ceylanicum identify infection-specific gene families.</title>
        <authorList>
            <person name="Schwarz E.M."/>
            <person name="Hu Y."/>
            <person name="Antoshechkin I."/>
            <person name="Miller M.M."/>
            <person name="Sternberg P.W."/>
            <person name="Aroian R.V."/>
        </authorList>
    </citation>
    <scope>NUCLEOTIDE SEQUENCE</scope>
    <source>
        <strain evidence="2">HY135</strain>
    </source>
</reference>
<evidence type="ECO:0000313" key="1">
    <source>
        <dbReference type="EMBL" id="EYC20478.1"/>
    </source>
</evidence>
<gene>
    <name evidence="1" type="primary">Acey_s0022.g647</name>
    <name evidence="1" type="ORF">Y032_0022g647</name>
</gene>
<dbReference type="AlphaFoldDB" id="A0A016V171"/>